<sequence length="103" mass="10740">MTRRVVTVRDHGDGRYTCLLSDPDRGELSTMTVAPAEGGGWIGVQPPVSIDGAVHVAQAVAAGVTLHRSVTEQMRLLSEAVLLLTGQQRAAGQPVAARIGGAR</sequence>
<reference evidence="2" key="1">
    <citation type="submission" date="2015-08" db="EMBL/GenBank/DDBJ databases">
        <title>Complete Genome Sequence of Azospirillum thiophilum BV-S.</title>
        <authorList>
            <person name="Fomenkov A."/>
            <person name="Vincze T."/>
            <person name="Grabovich M."/>
            <person name="Dubinina G."/>
            <person name="Orlova M."/>
            <person name="Belousova E."/>
            <person name="Roberts R.J."/>
        </authorList>
    </citation>
    <scope>NUCLEOTIDE SEQUENCE [LARGE SCALE GENOMIC DNA]</scope>
    <source>
        <strain evidence="2">BV-S</strain>
    </source>
</reference>
<evidence type="ECO:0000313" key="1">
    <source>
        <dbReference type="EMBL" id="ALG75077.1"/>
    </source>
</evidence>
<dbReference type="EMBL" id="CP012406">
    <property type="protein sequence ID" value="ALG75077.1"/>
    <property type="molecule type" value="Genomic_DNA"/>
</dbReference>
<proteinExistence type="predicted"/>
<organism evidence="1 2">
    <name type="scientific">Azospirillum thiophilum</name>
    <dbReference type="NCBI Taxonomy" id="528244"/>
    <lineage>
        <taxon>Bacteria</taxon>
        <taxon>Pseudomonadati</taxon>
        <taxon>Pseudomonadota</taxon>
        <taxon>Alphaproteobacteria</taxon>
        <taxon>Rhodospirillales</taxon>
        <taxon>Azospirillaceae</taxon>
        <taxon>Azospirillum</taxon>
    </lineage>
</organism>
<name>A0AAC8W4X4_9PROT</name>
<reference evidence="1 2" key="2">
    <citation type="journal article" date="2016" name="Genome Announc.">
        <title>Complete Genome Sequence of a Strain of Azospirillum thiophilum Isolated from a Sulfide Spring.</title>
        <authorList>
            <person name="Fomenkov A."/>
            <person name="Vincze T."/>
            <person name="Grabovich M."/>
            <person name="Anton B.P."/>
            <person name="Dubinina G."/>
            <person name="Orlova M."/>
            <person name="Belousova E."/>
            <person name="Roberts R.J."/>
        </authorList>
    </citation>
    <scope>NUCLEOTIDE SEQUENCE [LARGE SCALE GENOMIC DNA]</scope>
    <source>
        <strain evidence="1 2">BV-S</strain>
    </source>
</reference>
<dbReference type="KEGG" id="ati:AL072_29370"/>
<keyword evidence="2" id="KW-1185">Reference proteome</keyword>
<accession>A0AAC8W4X4</accession>
<evidence type="ECO:0000313" key="2">
    <source>
        <dbReference type="Proteomes" id="UP000069935"/>
    </source>
</evidence>
<protein>
    <submittedName>
        <fullName evidence="1">Uncharacterized protein</fullName>
    </submittedName>
</protein>
<gene>
    <name evidence="1" type="ORF">AL072_29370</name>
</gene>
<dbReference type="AlphaFoldDB" id="A0AAC8W4X4"/>
<dbReference type="Proteomes" id="UP000069935">
    <property type="component" value="Chromosome 6"/>
</dbReference>